<accession>A0A6J7WWV4</accession>
<sequence>MNPFAHFQALYAHLELSEDDAALHVFLSGWNTAMSEMMERVNKMPFQNDTRASFALYFQSQMVDVGAIEK</sequence>
<evidence type="ECO:0000313" key="1">
    <source>
        <dbReference type="EMBL" id="CAB5222486.1"/>
    </source>
</evidence>
<proteinExistence type="predicted"/>
<dbReference type="EMBL" id="LR798302">
    <property type="protein sequence ID" value="CAB5222486.1"/>
    <property type="molecule type" value="Genomic_DNA"/>
</dbReference>
<reference evidence="1" key="1">
    <citation type="submission" date="2020-05" db="EMBL/GenBank/DDBJ databases">
        <authorList>
            <person name="Chiriac C."/>
            <person name="Salcher M."/>
            <person name="Ghai R."/>
            <person name="Kavagutti S V."/>
        </authorList>
    </citation>
    <scope>NUCLEOTIDE SEQUENCE</scope>
</reference>
<protein>
    <submittedName>
        <fullName evidence="1">Uncharacterized protein</fullName>
    </submittedName>
</protein>
<organism evidence="1">
    <name type="scientific">uncultured Caudovirales phage</name>
    <dbReference type="NCBI Taxonomy" id="2100421"/>
    <lineage>
        <taxon>Viruses</taxon>
        <taxon>Duplodnaviria</taxon>
        <taxon>Heunggongvirae</taxon>
        <taxon>Uroviricota</taxon>
        <taxon>Caudoviricetes</taxon>
        <taxon>Peduoviridae</taxon>
        <taxon>Maltschvirus</taxon>
        <taxon>Maltschvirus maltsch</taxon>
    </lineage>
</organism>
<gene>
    <name evidence="1" type="ORF">UFOVP372_10</name>
</gene>
<name>A0A6J7WWV4_9CAUD</name>